<gene>
    <name evidence="1" type="ORF">H4R21_006791</name>
</gene>
<evidence type="ECO:0000313" key="1">
    <source>
        <dbReference type="EMBL" id="KAJ2789250.1"/>
    </source>
</evidence>
<protein>
    <submittedName>
        <fullName evidence="1">Uncharacterized protein</fullName>
    </submittedName>
</protein>
<keyword evidence="2" id="KW-1185">Reference proteome</keyword>
<evidence type="ECO:0000313" key="2">
    <source>
        <dbReference type="Proteomes" id="UP001140087"/>
    </source>
</evidence>
<name>A0ACC1KG01_9FUNG</name>
<accession>A0ACC1KG01</accession>
<dbReference type="EMBL" id="JANBUN010003835">
    <property type="protein sequence ID" value="KAJ2789250.1"/>
    <property type="molecule type" value="Genomic_DNA"/>
</dbReference>
<proteinExistence type="predicted"/>
<dbReference type="Proteomes" id="UP001140087">
    <property type="component" value="Unassembled WGS sequence"/>
</dbReference>
<organism evidence="1 2">
    <name type="scientific">Coemansia helicoidea</name>
    <dbReference type="NCBI Taxonomy" id="1286919"/>
    <lineage>
        <taxon>Eukaryota</taxon>
        <taxon>Fungi</taxon>
        <taxon>Fungi incertae sedis</taxon>
        <taxon>Zoopagomycota</taxon>
        <taxon>Kickxellomycotina</taxon>
        <taxon>Kickxellomycetes</taxon>
        <taxon>Kickxellales</taxon>
        <taxon>Kickxellaceae</taxon>
        <taxon>Coemansia</taxon>
    </lineage>
</organism>
<sequence>MVDIILARHGQTAANREGRLQGGSLNPPLNETGERQAEALALALRDEQLDWVVTSAMERAIQTGALAAQYHSAVPLASDGRLNEISWGELDGVKFGDARAGLDAVVGRWRRGDGDAKVPGGESANEARARIRAAFADILKESAERGYGKVLVCLHGRIMRVILAALVDKDLQAMDKYPHTNCCFYQIRTELGDAQTTDPDSLQFAVVRADVRDHLAAL</sequence>
<comment type="caution">
    <text evidence="1">The sequence shown here is derived from an EMBL/GenBank/DDBJ whole genome shotgun (WGS) entry which is preliminary data.</text>
</comment>
<reference evidence="1" key="1">
    <citation type="submission" date="2022-07" db="EMBL/GenBank/DDBJ databases">
        <title>Phylogenomic reconstructions and comparative analyses of Kickxellomycotina fungi.</title>
        <authorList>
            <person name="Reynolds N.K."/>
            <person name="Stajich J.E."/>
            <person name="Barry K."/>
            <person name="Grigoriev I.V."/>
            <person name="Crous P."/>
            <person name="Smith M.E."/>
        </authorList>
    </citation>
    <scope>NUCLEOTIDE SEQUENCE</scope>
    <source>
        <strain evidence="1">BCRC 34780</strain>
    </source>
</reference>